<proteinExistence type="predicted"/>
<dbReference type="SUPFAM" id="SSF50729">
    <property type="entry name" value="PH domain-like"/>
    <property type="match status" value="1"/>
</dbReference>
<feature type="compositionally biased region" description="Polar residues" evidence="1">
    <location>
        <begin position="449"/>
        <end position="458"/>
    </location>
</feature>
<feature type="region of interest" description="Disordered" evidence="1">
    <location>
        <begin position="171"/>
        <end position="247"/>
    </location>
</feature>
<dbReference type="PANTHER" id="PTHR45960:SF2">
    <property type="entry name" value="PROTEIN DAUGHTER OF SEVENLESS"/>
    <property type="match status" value="1"/>
</dbReference>
<gene>
    <name evidence="4" type="primary">LOC108624505</name>
</gene>
<dbReference type="CDD" id="cd13324">
    <property type="entry name" value="PH_Gab-like"/>
    <property type="match status" value="1"/>
</dbReference>
<organism evidence="3 4">
    <name type="scientific">Ceratina calcarata</name>
    <dbReference type="NCBI Taxonomy" id="156304"/>
    <lineage>
        <taxon>Eukaryota</taxon>
        <taxon>Metazoa</taxon>
        <taxon>Ecdysozoa</taxon>
        <taxon>Arthropoda</taxon>
        <taxon>Hexapoda</taxon>
        <taxon>Insecta</taxon>
        <taxon>Pterygota</taxon>
        <taxon>Neoptera</taxon>
        <taxon>Endopterygota</taxon>
        <taxon>Hymenoptera</taxon>
        <taxon>Apocrita</taxon>
        <taxon>Aculeata</taxon>
        <taxon>Apoidea</taxon>
        <taxon>Anthophila</taxon>
        <taxon>Apidae</taxon>
        <taxon>Ceratina</taxon>
        <taxon>Zadontomerus</taxon>
    </lineage>
</organism>
<evidence type="ECO:0000313" key="3">
    <source>
        <dbReference type="Proteomes" id="UP000694925"/>
    </source>
</evidence>
<dbReference type="GeneID" id="108624505"/>
<dbReference type="CTD" id="38321"/>
<dbReference type="PROSITE" id="PS50003">
    <property type="entry name" value="PH_DOMAIN"/>
    <property type="match status" value="1"/>
</dbReference>
<dbReference type="PANTHER" id="PTHR45960">
    <property type="entry name" value="GRB2-ASSOCIATED-BINDING PROTEIN"/>
    <property type="match status" value="1"/>
</dbReference>
<feature type="compositionally biased region" description="Polar residues" evidence="1">
    <location>
        <begin position="221"/>
        <end position="245"/>
    </location>
</feature>
<feature type="compositionally biased region" description="Low complexity" evidence="1">
    <location>
        <begin position="323"/>
        <end position="333"/>
    </location>
</feature>
<dbReference type="InterPro" id="IPR046355">
    <property type="entry name" value="Gab1-4-like"/>
</dbReference>
<evidence type="ECO:0000259" key="2">
    <source>
        <dbReference type="PROSITE" id="PS50003"/>
    </source>
</evidence>
<dbReference type="Gene3D" id="2.30.29.30">
    <property type="entry name" value="Pleckstrin-homology domain (PH domain)/Phosphotyrosine-binding domain (PTB)"/>
    <property type="match status" value="1"/>
</dbReference>
<dbReference type="Proteomes" id="UP000694925">
    <property type="component" value="Unplaced"/>
</dbReference>
<feature type="region of interest" description="Disordered" evidence="1">
    <location>
        <begin position="262"/>
        <end position="350"/>
    </location>
</feature>
<name>A0AAJ7S192_9HYME</name>
<feature type="domain" description="PH" evidence="2">
    <location>
        <begin position="9"/>
        <end position="119"/>
    </location>
</feature>
<dbReference type="AlphaFoldDB" id="A0AAJ7S192"/>
<dbReference type="Pfam" id="PF00169">
    <property type="entry name" value="PH"/>
    <property type="match status" value="1"/>
</dbReference>
<feature type="compositionally biased region" description="Basic and acidic residues" evidence="1">
    <location>
        <begin position="439"/>
        <end position="448"/>
    </location>
</feature>
<feature type="region of interest" description="Disordered" evidence="1">
    <location>
        <begin position="380"/>
        <end position="463"/>
    </location>
</feature>
<protein>
    <submittedName>
        <fullName evidence="4">GRB2-associated-binding protein 2 isoform X1</fullName>
    </submittedName>
</protein>
<dbReference type="RefSeq" id="XP_026668914.1">
    <property type="nucleotide sequence ID" value="XM_026813113.1"/>
</dbReference>
<feature type="compositionally biased region" description="Low complexity" evidence="1">
    <location>
        <begin position="414"/>
        <end position="428"/>
    </location>
</feature>
<dbReference type="InterPro" id="IPR001849">
    <property type="entry name" value="PH_domain"/>
</dbReference>
<evidence type="ECO:0000256" key="1">
    <source>
        <dbReference type="SAM" id="MobiDB-lite"/>
    </source>
</evidence>
<evidence type="ECO:0000313" key="4">
    <source>
        <dbReference type="RefSeq" id="XP_026668914.1"/>
    </source>
</evidence>
<sequence length="636" mass="70932">MEVLKTSQEIVHEGWLIKSPPTKLWRARWRKRWFALRHSGELPGQYFLEYYRDRRCRKLKGRIDLDQCEQVDAGLRFENRKQKYQYMFNVKTPKRTYYLVAESEADMNKWVDAVCQVCGLKAYTQDEEQQCQMFQFESQESPPISPTSTISGPYIPISECISGRRLNDTSSLNSATNLGQGPEHYDAPRRLAPSPPRSPTTTDAESVFTDDEWTAPVPSVNWETFPSSGSGQSKHLHVGSSSTSDTEIDSWRVRKRFGKMKIVDPSSVPTPPTTAAAEKLPAPPRPPKPPHMLPDNPGHNYLNLDGATESSKPTTPATPAPSTPAAAATATVTDESYDFPRSHQPGAAPEFNTIDKHLYSNAAPSNVVVMVEETRVFRYDFQQEEEPSSPRSESSTTATYSNLPSPLIRDNNDSSTTSTSTTTATMTMAPPPPPPIVYRELKPGRKTSDSTSVISNEPSPGPVAAALSLEMSSAEHSPAEPPSIDRKLKPPLNNKSPVEEYFIGPLQLASPPGRGGRIRAASSPTPPTTHGHSNRHLSTSDEDNNTFDDREEIYYYQQDQNTFIPASSNRRLVMLQYLDLDLEATENFTSSLGLPQTQSPPNTTVYKTVDFLKTEAFNRTRQRVEEERKQCTDELA</sequence>
<dbReference type="SMART" id="SM00233">
    <property type="entry name" value="PH"/>
    <property type="match status" value="1"/>
</dbReference>
<dbReference type="GO" id="GO:0007165">
    <property type="term" value="P:signal transduction"/>
    <property type="evidence" value="ECO:0007669"/>
    <property type="project" value="TreeGrafter"/>
</dbReference>
<keyword evidence="3" id="KW-1185">Reference proteome</keyword>
<feature type="region of interest" description="Disordered" evidence="1">
    <location>
        <begin position="508"/>
        <end position="544"/>
    </location>
</feature>
<dbReference type="InterPro" id="IPR011993">
    <property type="entry name" value="PH-like_dom_sf"/>
</dbReference>
<feature type="compositionally biased region" description="Pro residues" evidence="1">
    <location>
        <begin position="281"/>
        <end position="292"/>
    </location>
</feature>
<feature type="region of interest" description="Disordered" evidence="1">
    <location>
        <begin position="471"/>
        <end position="490"/>
    </location>
</feature>
<dbReference type="FunFam" id="2.30.29.30:FF:000286">
    <property type="entry name" value="PH-protein kinase domain containing protein"/>
    <property type="match status" value="1"/>
</dbReference>
<dbReference type="GO" id="GO:0035591">
    <property type="term" value="F:signaling adaptor activity"/>
    <property type="evidence" value="ECO:0007669"/>
    <property type="project" value="TreeGrafter"/>
</dbReference>
<dbReference type="GO" id="GO:0005737">
    <property type="term" value="C:cytoplasm"/>
    <property type="evidence" value="ECO:0007669"/>
    <property type="project" value="TreeGrafter"/>
</dbReference>
<reference evidence="4" key="1">
    <citation type="submission" date="2025-08" db="UniProtKB">
        <authorList>
            <consortium name="RefSeq"/>
        </authorList>
    </citation>
    <scope>IDENTIFICATION</scope>
    <source>
        <tissue evidence="4">Whole body</tissue>
    </source>
</reference>
<accession>A0AAJ7S192</accession>